<sequence>MAHVQTDTVPPQRQGDERELPRGRHPLPEVHDPGGRVDIVPTVIEKAATCAARGVAGVTTPRHRASRVRVSGRAVLLRLRIGVRYPEPVRETAARVRERVRDRVEHLTGSRVHHIDIEIVEMVR</sequence>
<dbReference type="Proteomes" id="UP000654947">
    <property type="component" value="Unassembled WGS sequence"/>
</dbReference>
<keyword evidence="3" id="KW-1185">Reference proteome</keyword>
<feature type="compositionally biased region" description="Basic and acidic residues" evidence="1">
    <location>
        <begin position="14"/>
        <end position="35"/>
    </location>
</feature>
<gene>
    <name evidence="2" type="ORF">GCM10007147_13910</name>
</gene>
<proteinExistence type="predicted"/>
<feature type="compositionally biased region" description="Polar residues" evidence="1">
    <location>
        <begin position="1"/>
        <end position="11"/>
    </location>
</feature>
<dbReference type="AlphaFoldDB" id="A0A919CGB7"/>
<evidence type="ECO:0000313" key="3">
    <source>
        <dbReference type="Proteomes" id="UP000654947"/>
    </source>
</evidence>
<accession>A0A919CGB7</accession>
<comment type="caution">
    <text evidence="2">The sequence shown here is derived from an EMBL/GenBank/DDBJ whole genome shotgun (WGS) entry which is preliminary data.</text>
</comment>
<protein>
    <recommendedName>
        <fullName evidence="4">Asp23/Gls24 family envelope stress response protein</fullName>
    </recommendedName>
</protein>
<feature type="region of interest" description="Disordered" evidence="1">
    <location>
        <begin position="1"/>
        <end position="36"/>
    </location>
</feature>
<evidence type="ECO:0000256" key="1">
    <source>
        <dbReference type="SAM" id="MobiDB-lite"/>
    </source>
</evidence>
<evidence type="ECO:0000313" key="2">
    <source>
        <dbReference type="EMBL" id="GHD20995.1"/>
    </source>
</evidence>
<dbReference type="EMBL" id="BMXL01000005">
    <property type="protein sequence ID" value="GHD20995.1"/>
    <property type="molecule type" value="Genomic_DNA"/>
</dbReference>
<organism evidence="2 3">
    <name type="scientific">Nocardiopsis kunsanensis</name>
    <dbReference type="NCBI Taxonomy" id="141693"/>
    <lineage>
        <taxon>Bacteria</taxon>
        <taxon>Bacillati</taxon>
        <taxon>Actinomycetota</taxon>
        <taxon>Actinomycetes</taxon>
        <taxon>Streptosporangiales</taxon>
        <taxon>Nocardiopsidaceae</taxon>
        <taxon>Nocardiopsis</taxon>
    </lineage>
</organism>
<reference evidence="2 3" key="1">
    <citation type="journal article" date="2014" name="Int. J. Syst. Evol. Microbiol.">
        <title>Complete genome sequence of Corynebacterium casei LMG S-19264T (=DSM 44701T), isolated from a smear-ripened cheese.</title>
        <authorList>
            <consortium name="US DOE Joint Genome Institute (JGI-PGF)"/>
            <person name="Walter F."/>
            <person name="Albersmeier A."/>
            <person name="Kalinowski J."/>
            <person name="Ruckert C."/>
        </authorList>
    </citation>
    <scope>NUCLEOTIDE SEQUENCE [LARGE SCALE GENOMIC DNA]</scope>
    <source>
        <strain evidence="2 3">KCTC 19473</strain>
    </source>
</reference>
<evidence type="ECO:0008006" key="4">
    <source>
        <dbReference type="Google" id="ProtNLM"/>
    </source>
</evidence>
<name>A0A919CGB7_9ACTN</name>